<accession>A0A0F9GJN4</accession>
<dbReference type="EMBL" id="LAZR01026152">
    <property type="protein sequence ID" value="KKL69630.1"/>
    <property type="molecule type" value="Genomic_DNA"/>
</dbReference>
<evidence type="ECO:0000313" key="1">
    <source>
        <dbReference type="EMBL" id="KKL69630.1"/>
    </source>
</evidence>
<protein>
    <submittedName>
        <fullName evidence="1">Uncharacterized protein</fullName>
    </submittedName>
</protein>
<reference evidence="1" key="1">
    <citation type="journal article" date="2015" name="Nature">
        <title>Complex archaea that bridge the gap between prokaryotes and eukaryotes.</title>
        <authorList>
            <person name="Spang A."/>
            <person name="Saw J.H."/>
            <person name="Jorgensen S.L."/>
            <person name="Zaremba-Niedzwiedzka K."/>
            <person name="Martijn J."/>
            <person name="Lind A.E."/>
            <person name="van Eijk R."/>
            <person name="Schleper C."/>
            <person name="Guy L."/>
            <person name="Ettema T.J."/>
        </authorList>
    </citation>
    <scope>NUCLEOTIDE SEQUENCE</scope>
</reference>
<organism evidence="1">
    <name type="scientific">marine sediment metagenome</name>
    <dbReference type="NCBI Taxonomy" id="412755"/>
    <lineage>
        <taxon>unclassified sequences</taxon>
        <taxon>metagenomes</taxon>
        <taxon>ecological metagenomes</taxon>
    </lineage>
</organism>
<gene>
    <name evidence="1" type="ORF">LCGC14_2113020</name>
</gene>
<dbReference type="AlphaFoldDB" id="A0A0F9GJN4"/>
<name>A0A0F9GJN4_9ZZZZ</name>
<comment type="caution">
    <text evidence="1">The sequence shown here is derived from an EMBL/GenBank/DDBJ whole genome shotgun (WGS) entry which is preliminary data.</text>
</comment>
<proteinExistence type="predicted"/>
<sequence>MKFSDEHKSIVSNMKKLTESMFKSRDEKAAGSLERKDYIEDNNNAGKIISAQKTILESFKRRDDELKLCIMASLHIAGNPNGQISDEIKQIAGAE</sequence>